<gene>
    <name evidence="3" type="ORF">A6A04_14055</name>
</gene>
<dbReference type="Gene3D" id="1.25.40.10">
    <property type="entry name" value="Tetratricopeptide repeat domain"/>
    <property type="match status" value="1"/>
</dbReference>
<evidence type="ECO:0000256" key="1">
    <source>
        <dbReference type="SAM" id="MobiDB-lite"/>
    </source>
</evidence>
<dbReference type="PROSITE" id="PS51724">
    <property type="entry name" value="SPOR"/>
    <property type="match status" value="1"/>
</dbReference>
<evidence type="ECO:0000313" key="3">
    <source>
        <dbReference type="EMBL" id="OAN53721.1"/>
    </source>
</evidence>
<dbReference type="STRING" id="1285242.A6A04_14055"/>
<dbReference type="InterPro" id="IPR036680">
    <property type="entry name" value="SPOR-like_sf"/>
</dbReference>
<dbReference type="OrthoDB" id="7338235at2"/>
<dbReference type="Pfam" id="PF13432">
    <property type="entry name" value="TPR_16"/>
    <property type="match status" value="1"/>
</dbReference>
<reference evidence="3 4" key="1">
    <citation type="submission" date="2016-04" db="EMBL/GenBank/DDBJ databases">
        <title>Draft genome sequence of freshwater magnetotactic bacteria Magnetospirillum marisnigri SP-1 and Magnetospirillum moscoviense BB-1.</title>
        <authorList>
            <person name="Koziaeva V."/>
            <person name="Dziuba M.V."/>
            <person name="Ivanov T.M."/>
            <person name="Kuznetsov B."/>
            <person name="Grouzdev D.S."/>
        </authorList>
    </citation>
    <scope>NUCLEOTIDE SEQUENCE [LARGE SCALE GENOMIC DNA]</scope>
    <source>
        <strain evidence="3 4">SP-1</strain>
    </source>
</reference>
<dbReference type="EMBL" id="LWQT01000039">
    <property type="protein sequence ID" value="OAN53721.1"/>
    <property type="molecule type" value="Genomic_DNA"/>
</dbReference>
<proteinExistence type="predicted"/>
<feature type="region of interest" description="Disordered" evidence="1">
    <location>
        <begin position="229"/>
        <end position="248"/>
    </location>
</feature>
<protein>
    <recommendedName>
        <fullName evidence="2">SPOR domain-containing protein</fullName>
    </recommendedName>
</protein>
<dbReference type="RefSeq" id="WP_068490160.1">
    <property type="nucleotide sequence ID" value="NZ_LWQT01000039.1"/>
</dbReference>
<dbReference type="Proteomes" id="UP000078428">
    <property type="component" value="Unassembled WGS sequence"/>
</dbReference>
<feature type="compositionally biased region" description="Polar residues" evidence="1">
    <location>
        <begin position="348"/>
        <end position="364"/>
    </location>
</feature>
<dbReference type="Gene3D" id="3.30.70.1070">
    <property type="entry name" value="Sporulation related repeat"/>
    <property type="match status" value="1"/>
</dbReference>
<dbReference type="Pfam" id="PF05036">
    <property type="entry name" value="SPOR"/>
    <property type="match status" value="1"/>
</dbReference>
<name>A0A178MUP0_9PROT</name>
<evidence type="ECO:0000313" key="4">
    <source>
        <dbReference type="Proteomes" id="UP000078428"/>
    </source>
</evidence>
<feature type="region of interest" description="Disordered" evidence="1">
    <location>
        <begin position="347"/>
        <end position="382"/>
    </location>
</feature>
<comment type="caution">
    <text evidence="3">The sequence shown here is derived from an EMBL/GenBank/DDBJ whole genome shotgun (WGS) entry which is preliminary data.</text>
</comment>
<dbReference type="AlphaFoldDB" id="A0A178MUP0"/>
<sequence>MSLGRVSRVVLAMLVVVPFSGCGPLNDPLGPTQVLKDWVKIFGDPNSDKAMTLMAQGDYPNAERAALLTLRNNPKDPYALYVAGMVYQATGRYDLSRQYYEVILANRPQVTITVLADGAPQVRTLVDVAQANIAVIDKVTGRSAPRTAARSGRMPDPTGFVEPLPPMTAGRGAGVMAEPLDGPGGTTAQAGNAEANVSNRFRILRRLLDEGLVTPDEYARRRNTNLGALTPYSSKLPPAQGLERPGPTDAQVLDRLKELGKALETRAISPAEHAAERGAILDALLPAEPRKVDLPVLPPKDVMEAASAVGRVERMRAAGLVSADEAKKEKDAVERVLDTQLAKVPVSGTATGLRQGSPPSNGNGAKTGGSTPGASLATLKSEEEAQKSWEKIKAKFPEELGGMNASMRKVDLGEKGSRWKVVVGPLKSQDEARKLCKVLKLYRQSCDPTSY</sequence>
<accession>A0A178MUP0</accession>
<organism evidence="3 4">
    <name type="scientific">Paramagnetospirillum marisnigri</name>
    <dbReference type="NCBI Taxonomy" id="1285242"/>
    <lineage>
        <taxon>Bacteria</taxon>
        <taxon>Pseudomonadati</taxon>
        <taxon>Pseudomonadota</taxon>
        <taxon>Alphaproteobacteria</taxon>
        <taxon>Rhodospirillales</taxon>
        <taxon>Magnetospirillaceae</taxon>
        <taxon>Paramagnetospirillum</taxon>
    </lineage>
</organism>
<feature type="domain" description="SPOR" evidence="2">
    <location>
        <begin position="366"/>
        <end position="451"/>
    </location>
</feature>
<dbReference type="SUPFAM" id="SSF110997">
    <property type="entry name" value="Sporulation related repeat"/>
    <property type="match status" value="1"/>
</dbReference>
<dbReference type="GO" id="GO:0042834">
    <property type="term" value="F:peptidoglycan binding"/>
    <property type="evidence" value="ECO:0007669"/>
    <property type="project" value="InterPro"/>
</dbReference>
<dbReference type="SUPFAM" id="SSF48452">
    <property type="entry name" value="TPR-like"/>
    <property type="match status" value="1"/>
</dbReference>
<dbReference type="InterPro" id="IPR011990">
    <property type="entry name" value="TPR-like_helical_dom_sf"/>
</dbReference>
<dbReference type="InterPro" id="IPR007730">
    <property type="entry name" value="SPOR-like_dom"/>
</dbReference>
<keyword evidence="4" id="KW-1185">Reference proteome</keyword>
<evidence type="ECO:0000259" key="2">
    <source>
        <dbReference type="PROSITE" id="PS51724"/>
    </source>
</evidence>